<dbReference type="GO" id="GO:0003700">
    <property type="term" value="F:DNA-binding transcription factor activity"/>
    <property type="evidence" value="ECO:0007669"/>
    <property type="project" value="TreeGrafter"/>
</dbReference>
<dbReference type="Gene3D" id="3.40.50.2300">
    <property type="match status" value="2"/>
</dbReference>
<proteinExistence type="predicted"/>
<dbReference type="Pfam" id="PF13407">
    <property type="entry name" value="Peripla_BP_4"/>
    <property type="match status" value="1"/>
</dbReference>
<evidence type="ECO:0000313" key="5">
    <source>
        <dbReference type="EMBL" id="GEO23059.1"/>
    </source>
</evidence>
<dbReference type="CDD" id="cd01392">
    <property type="entry name" value="HTH_LacI"/>
    <property type="match status" value="1"/>
</dbReference>
<accession>A0A512CFR0</accession>
<keyword evidence="1" id="KW-0805">Transcription regulation</keyword>
<protein>
    <submittedName>
        <fullName evidence="5">Transcriptional regulator</fullName>
    </submittedName>
</protein>
<dbReference type="AlphaFoldDB" id="A0A512CFR0"/>
<dbReference type="PROSITE" id="PS00356">
    <property type="entry name" value="HTH_LACI_1"/>
    <property type="match status" value="1"/>
</dbReference>
<evidence type="ECO:0000256" key="2">
    <source>
        <dbReference type="ARBA" id="ARBA00023125"/>
    </source>
</evidence>
<sequence length="365" mass="41153">MIVYYIELYKDGMHMKKPSSQTGVKEIAKRGNVSIATVDRVIHNRPGVSAKTKAKIEAIIKELNYQPNVLASRLSSGKVFHLAVIIPKTSIHSDFWEAPLKGIAKAESEIRQYGVTVENYLFDLTNKASFIQATEEIKGKNIDGVLLSPSFVKEADDFFLYCQANKIPVVCIDSNIEAQGSLSYIGPPLLESGYVGASLCKLGISKTPEILIVNIAKQKKSFNLTQIEAGFKMFFSKPPNQATCINLNIQDIDQESVELFLHKAFMKNPDIEAIFVTNSRVFAVAEYLEKRDLAHIMLVGYDFLKENQKHLEKGTINFLICHKPEEQGYKGIMSLYHSLALNLPVEKLYYMPIDIVTKENQEFYR</sequence>
<dbReference type="Pfam" id="PF00356">
    <property type="entry name" value="LacI"/>
    <property type="match status" value="1"/>
</dbReference>
<evidence type="ECO:0000313" key="6">
    <source>
        <dbReference type="Proteomes" id="UP000321301"/>
    </source>
</evidence>
<dbReference type="SUPFAM" id="SSF47413">
    <property type="entry name" value="lambda repressor-like DNA-binding domains"/>
    <property type="match status" value="1"/>
</dbReference>
<organism evidence="5 6">
    <name type="scientific">Cyclobacterium qasimii</name>
    <dbReference type="NCBI Taxonomy" id="1350429"/>
    <lineage>
        <taxon>Bacteria</taxon>
        <taxon>Pseudomonadati</taxon>
        <taxon>Bacteroidota</taxon>
        <taxon>Cytophagia</taxon>
        <taxon>Cytophagales</taxon>
        <taxon>Cyclobacteriaceae</taxon>
        <taxon>Cyclobacterium</taxon>
    </lineage>
</organism>
<dbReference type="GO" id="GO:0000976">
    <property type="term" value="F:transcription cis-regulatory region binding"/>
    <property type="evidence" value="ECO:0007669"/>
    <property type="project" value="TreeGrafter"/>
</dbReference>
<keyword evidence="3" id="KW-0804">Transcription</keyword>
<dbReference type="PANTHER" id="PTHR30146">
    <property type="entry name" value="LACI-RELATED TRANSCRIPTIONAL REPRESSOR"/>
    <property type="match status" value="1"/>
</dbReference>
<dbReference type="Proteomes" id="UP000321301">
    <property type="component" value="Unassembled WGS sequence"/>
</dbReference>
<dbReference type="SMART" id="SM00354">
    <property type="entry name" value="HTH_LACI"/>
    <property type="match status" value="1"/>
</dbReference>
<feature type="domain" description="HTH lacI-type" evidence="4">
    <location>
        <begin position="22"/>
        <end position="76"/>
    </location>
</feature>
<evidence type="ECO:0000259" key="4">
    <source>
        <dbReference type="PROSITE" id="PS50932"/>
    </source>
</evidence>
<keyword evidence="6" id="KW-1185">Reference proteome</keyword>
<dbReference type="InterPro" id="IPR000843">
    <property type="entry name" value="HTH_LacI"/>
</dbReference>
<dbReference type="InterPro" id="IPR028082">
    <property type="entry name" value="Peripla_BP_I"/>
</dbReference>
<dbReference type="InterPro" id="IPR025997">
    <property type="entry name" value="SBP_2_dom"/>
</dbReference>
<dbReference type="PROSITE" id="PS50932">
    <property type="entry name" value="HTH_LACI_2"/>
    <property type="match status" value="1"/>
</dbReference>
<evidence type="ECO:0000256" key="3">
    <source>
        <dbReference type="ARBA" id="ARBA00023163"/>
    </source>
</evidence>
<keyword evidence="2" id="KW-0238">DNA-binding</keyword>
<dbReference type="InterPro" id="IPR010982">
    <property type="entry name" value="Lambda_DNA-bd_dom_sf"/>
</dbReference>
<evidence type="ECO:0000256" key="1">
    <source>
        <dbReference type="ARBA" id="ARBA00023015"/>
    </source>
</evidence>
<gene>
    <name evidence="5" type="ORF">CQA01_35930</name>
</gene>
<dbReference type="Gene3D" id="1.10.260.40">
    <property type="entry name" value="lambda repressor-like DNA-binding domains"/>
    <property type="match status" value="1"/>
</dbReference>
<name>A0A512CFR0_9BACT</name>
<reference evidence="5 6" key="1">
    <citation type="submission" date="2019-07" db="EMBL/GenBank/DDBJ databases">
        <title>Whole genome shotgun sequence of Cyclobacterium qasimii NBRC 106168.</title>
        <authorList>
            <person name="Hosoyama A."/>
            <person name="Uohara A."/>
            <person name="Ohji S."/>
            <person name="Ichikawa N."/>
        </authorList>
    </citation>
    <scope>NUCLEOTIDE SEQUENCE [LARGE SCALE GENOMIC DNA]</scope>
    <source>
        <strain evidence="5 6">NBRC 106168</strain>
    </source>
</reference>
<dbReference type="PANTHER" id="PTHR30146:SF144">
    <property type="entry name" value="LACI-FAMILY TRANSCRIPTION REGULATOR"/>
    <property type="match status" value="1"/>
</dbReference>
<comment type="caution">
    <text evidence="5">The sequence shown here is derived from an EMBL/GenBank/DDBJ whole genome shotgun (WGS) entry which is preliminary data.</text>
</comment>
<dbReference type="SUPFAM" id="SSF53822">
    <property type="entry name" value="Periplasmic binding protein-like I"/>
    <property type="match status" value="1"/>
</dbReference>
<dbReference type="EMBL" id="BJYV01000020">
    <property type="protein sequence ID" value="GEO23059.1"/>
    <property type="molecule type" value="Genomic_DNA"/>
</dbReference>